<dbReference type="Pfam" id="PF12833">
    <property type="entry name" value="HTH_18"/>
    <property type="match status" value="1"/>
</dbReference>
<protein>
    <recommendedName>
        <fullName evidence="2">HTH araC/xylS-type domain-containing protein</fullName>
    </recommendedName>
</protein>
<dbReference type="RefSeq" id="WP_344800346.1">
    <property type="nucleotide sequence ID" value="NZ_BAABBN010000015.1"/>
</dbReference>
<dbReference type="Gene3D" id="1.10.10.60">
    <property type="entry name" value="Homeodomain-like"/>
    <property type="match status" value="1"/>
</dbReference>
<evidence type="ECO:0000313" key="3">
    <source>
        <dbReference type="EMBL" id="GAA3939408.1"/>
    </source>
</evidence>
<evidence type="ECO:0000256" key="1">
    <source>
        <dbReference type="ARBA" id="ARBA00023125"/>
    </source>
</evidence>
<dbReference type="PANTHER" id="PTHR47894">
    <property type="entry name" value="HTH-TYPE TRANSCRIPTIONAL REGULATOR GADX"/>
    <property type="match status" value="1"/>
</dbReference>
<keyword evidence="1" id="KW-0238">DNA-binding</keyword>
<sequence>MQNKSVAAFWLKGILACAESQKVPKSAVFEEAGVATISELTTERVPLDATVKVWNAAINLTDDPLFGFHMGRQFRPNWFNLIHHLWANSPNVRSAIALTLKYQALISDGGELKLIDQGATAQIQYLPKADKLPFSFHQTDAVLAILVSLMRWSVDDGFSPLKISMQHDHQQHHQEYQRFFQCEIEYQASQPTIELERAWLDKTMIGADHELLKMHLALAEQKLSALGKDTLTNKISHLLIHVDQFQEINKTQMAERLNTSSRTLQRKLTLEQTTYTQIADQVRKSLAERLIAQNLSVTDLTHQLAFKEVSSLHKACKRWFKMSLSEYRVKSQNR</sequence>
<proteinExistence type="predicted"/>
<dbReference type="InterPro" id="IPR032687">
    <property type="entry name" value="AraC-type_N"/>
</dbReference>
<reference evidence="4" key="1">
    <citation type="journal article" date="2019" name="Int. J. Syst. Evol. Microbiol.">
        <title>The Global Catalogue of Microorganisms (GCM) 10K type strain sequencing project: providing services to taxonomists for standard genome sequencing and annotation.</title>
        <authorList>
            <consortium name="The Broad Institute Genomics Platform"/>
            <consortium name="The Broad Institute Genome Sequencing Center for Infectious Disease"/>
            <person name="Wu L."/>
            <person name="Ma J."/>
        </authorList>
    </citation>
    <scope>NUCLEOTIDE SEQUENCE [LARGE SCALE GENOMIC DNA]</scope>
    <source>
        <strain evidence="4">JCM 17551</strain>
    </source>
</reference>
<evidence type="ECO:0000259" key="2">
    <source>
        <dbReference type="PROSITE" id="PS01124"/>
    </source>
</evidence>
<dbReference type="PROSITE" id="PS01124">
    <property type="entry name" value="HTH_ARAC_FAMILY_2"/>
    <property type="match status" value="1"/>
</dbReference>
<organism evidence="3 4">
    <name type="scientific">Litoribacillus peritrichatus</name>
    <dbReference type="NCBI Taxonomy" id="718191"/>
    <lineage>
        <taxon>Bacteria</taxon>
        <taxon>Pseudomonadati</taxon>
        <taxon>Pseudomonadota</taxon>
        <taxon>Gammaproteobacteria</taxon>
        <taxon>Oceanospirillales</taxon>
        <taxon>Oceanospirillaceae</taxon>
        <taxon>Litoribacillus</taxon>
    </lineage>
</organism>
<evidence type="ECO:0000313" key="4">
    <source>
        <dbReference type="Proteomes" id="UP001501565"/>
    </source>
</evidence>
<dbReference type="EMBL" id="BAABBN010000015">
    <property type="protein sequence ID" value="GAA3939408.1"/>
    <property type="molecule type" value="Genomic_DNA"/>
</dbReference>
<dbReference type="SMART" id="SM00342">
    <property type="entry name" value="HTH_ARAC"/>
    <property type="match status" value="1"/>
</dbReference>
<feature type="domain" description="HTH araC/xylS-type" evidence="2">
    <location>
        <begin position="233"/>
        <end position="330"/>
    </location>
</feature>
<dbReference type="Pfam" id="PF12625">
    <property type="entry name" value="Arabinose_bd"/>
    <property type="match status" value="1"/>
</dbReference>
<dbReference type="PANTHER" id="PTHR47894:SF1">
    <property type="entry name" value="HTH-TYPE TRANSCRIPTIONAL REGULATOR VQSM"/>
    <property type="match status" value="1"/>
</dbReference>
<dbReference type="Proteomes" id="UP001501565">
    <property type="component" value="Unassembled WGS sequence"/>
</dbReference>
<accession>A0ABP7N973</accession>
<dbReference type="InterPro" id="IPR018060">
    <property type="entry name" value="HTH_AraC"/>
</dbReference>
<keyword evidence="4" id="KW-1185">Reference proteome</keyword>
<name>A0ABP7N973_9GAMM</name>
<comment type="caution">
    <text evidence="3">The sequence shown here is derived from an EMBL/GenBank/DDBJ whole genome shotgun (WGS) entry which is preliminary data.</text>
</comment>
<gene>
    <name evidence="3" type="ORF">GCM10022277_39290</name>
</gene>